<dbReference type="OrthoDB" id="3266192at2759"/>
<dbReference type="Proteomes" id="UP000001861">
    <property type="component" value="Unassembled WGS sequence"/>
</dbReference>
<organism evidence="1 2">
    <name type="scientific">Coprinopsis cinerea (strain Okayama-7 / 130 / ATCC MYA-4618 / FGSC 9003)</name>
    <name type="common">Inky cap fungus</name>
    <name type="synonym">Hormographiella aspergillata</name>
    <dbReference type="NCBI Taxonomy" id="240176"/>
    <lineage>
        <taxon>Eukaryota</taxon>
        <taxon>Fungi</taxon>
        <taxon>Dikarya</taxon>
        <taxon>Basidiomycota</taxon>
        <taxon>Agaricomycotina</taxon>
        <taxon>Agaricomycetes</taxon>
        <taxon>Agaricomycetidae</taxon>
        <taxon>Agaricales</taxon>
        <taxon>Agaricineae</taxon>
        <taxon>Psathyrellaceae</taxon>
        <taxon>Coprinopsis</taxon>
    </lineage>
</organism>
<accession>A8P9G4</accession>
<dbReference type="VEuPathDB" id="FungiDB:CC1G_09669"/>
<sequence length="303" mass="33422">MSGEPNAASDVSKGELSSASNSVITVDTLVAKCLQEATPQWKHMPKPSTDYYSYSYLHSGGSQKVQRVIRIIDLAVKTSNDEPSKVVLAELLKETDADAQTELPYKFKNTYQPLLKGLKDTLKKHNIDLSTPPFGNVIRHLIRLYLGSILGSKPASANVNLRKIGCGKCNECTQLDDFVASGNSSTQFQSVQKIQTHIESRLKTAPDLVSYETLKGRSPHVLKVKKGPAVVEMAKWEAKVKEAREFLEDVGSMEDVKMLMGQQEYGRVEEALKGEKAFDKVITSAKSPVKVARGVKRKQPDEA</sequence>
<evidence type="ECO:0000313" key="1">
    <source>
        <dbReference type="EMBL" id="EAU82067.1"/>
    </source>
</evidence>
<dbReference type="EMBL" id="AACS02000011">
    <property type="protein sequence ID" value="EAU82067.1"/>
    <property type="molecule type" value="Genomic_DNA"/>
</dbReference>
<dbReference type="GeneID" id="6016385"/>
<comment type="caution">
    <text evidence="1">The sequence shown here is derived from an EMBL/GenBank/DDBJ whole genome shotgun (WGS) entry which is preliminary data.</text>
</comment>
<reference evidence="1 2" key="1">
    <citation type="journal article" date="2010" name="Proc. Natl. Acad. Sci. U.S.A.">
        <title>Insights into evolution of multicellular fungi from the assembled chromosomes of the mushroom Coprinopsis cinerea (Coprinus cinereus).</title>
        <authorList>
            <person name="Stajich J.E."/>
            <person name="Wilke S.K."/>
            <person name="Ahren D."/>
            <person name="Au C.H."/>
            <person name="Birren B.W."/>
            <person name="Borodovsky M."/>
            <person name="Burns C."/>
            <person name="Canback B."/>
            <person name="Casselton L.A."/>
            <person name="Cheng C.K."/>
            <person name="Deng J."/>
            <person name="Dietrich F.S."/>
            <person name="Fargo D.C."/>
            <person name="Farman M.L."/>
            <person name="Gathman A.C."/>
            <person name="Goldberg J."/>
            <person name="Guigo R."/>
            <person name="Hoegger P.J."/>
            <person name="Hooker J.B."/>
            <person name="Huggins A."/>
            <person name="James T.Y."/>
            <person name="Kamada T."/>
            <person name="Kilaru S."/>
            <person name="Kodira C."/>
            <person name="Kues U."/>
            <person name="Kupfer D."/>
            <person name="Kwan H.S."/>
            <person name="Lomsadze A."/>
            <person name="Li W."/>
            <person name="Lilly W.W."/>
            <person name="Ma L.J."/>
            <person name="Mackey A.J."/>
            <person name="Manning G."/>
            <person name="Martin F."/>
            <person name="Muraguchi H."/>
            <person name="Natvig D.O."/>
            <person name="Palmerini H."/>
            <person name="Ramesh M.A."/>
            <person name="Rehmeyer C.J."/>
            <person name="Roe B.A."/>
            <person name="Shenoy N."/>
            <person name="Stanke M."/>
            <person name="Ter-Hovhannisyan V."/>
            <person name="Tunlid A."/>
            <person name="Velagapudi R."/>
            <person name="Vision T.J."/>
            <person name="Zeng Q."/>
            <person name="Zolan M.E."/>
            <person name="Pukkila P.J."/>
        </authorList>
    </citation>
    <scope>NUCLEOTIDE SEQUENCE [LARGE SCALE GENOMIC DNA]</scope>
    <source>
        <strain evidence="2">Okayama-7 / 130 / ATCC MYA-4618 / FGSC 9003</strain>
    </source>
</reference>
<evidence type="ECO:0000313" key="2">
    <source>
        <dbReference type="Proteomes" id="UP000001861"/>
    </source>
</evidence>
<proteinExistence type="predicted"/>
<dbReference type="InParanoid" id="A8P9G4"/>
<keyword evidence="2" id="KW-1185">Reference proteome</keyword>
<protein>
    <submittedName>
        <fullName evidence="1">Uncharacterized protein</fullName>
    </submittedName>
</protein>
<dbReference type="OMA" id="WEINSRH"/>
<dbReference type="KEGG" id="cci:CC1G_09669"/>
<dbReference type="AlphaFoldDB" id="A8P9G4"/>
<dbReference type="RefSeq" id="XP_001839766.1">
    <property type="nucleotide sequence ID" value="XM_001839714.1"/>
</dbReference>
<gene>
    <name evidence="1" type="ORF">CC1G_09669</name>
</gene>
<name>A8P9G4_COPC7</name>